<dbReference type="InParanoid" id="A0A1X7TLI9"/>
<proteinExistence type="predicted"/>
<dbReference type="EnsemblMetazoa" id="Aqu2.1.15777_001">
    <property type="protein sequence ID" value="Aqu2.1.15777_001"/>
    <property type="gene ID" value="Aqu2.1.15777"/>
</dbReference>
<accession>A0A1X7TLI9</accession>
<sequence>MASWFEKSFRYCIIEEFLLNGGLFSLKNWGNELIMNVDGTVHLLIEAPWDLGLRPLTPPFPALL</sequence>
<organism evidence="1">
    <name type="scientific">Amphimedon queenslandica</name>
    <name type="common">Sponge</name>
    <dbReference type="NCBI Taxonomy" id="400682"/>
    <lineage>
        <taxon>Eukaryota</taxon>
        <taxon>Metazoa</taxon>
        <taxon>Porifera</taxon>
        <taxon>Demospongiae</taxon>
        <taxon>Heteroscleromorpha</taxon>
        <taxon>Haplosclerida</taxon>
        <taxon>Niphatidae</taxon>
        <taxon>Amphimedon</taxon>
    </lineage>
</organism>
<reference evidence="1" key="1">
    <citation type="submission" date="2017-05" db="UniProtKB">
        <authorList>
            <consortium name="EnsemblMetazoa"/>
        </authorList>
    </citation>
    <scope>IDENTIFICATION</scope>
</reference>
<protein>
    <submittedName>
        <fullName evidence="1">Uncharacterized protein</fullName>
    </submittedName>
</protein>
<evidence type="ECO:0000313" key="1">
    <source>
        <dbReference type="EnsemblMetazoa" id="Aqu2.1.15777_001"/>
    </source>
</evidence>
<dbReference type="AlphaFoldDB" id="A0A1X7TLI9"/>
<name>A0A1X7TLI9_AMPQE</name>